<dbReference type="Pfam" id="PF01740">
    <property type="entry name" value="STAS"/>
    <property type="match status" value="1"/>
</dbReference>
<dbReference type="CDD" id="cd07041">
    <property type="entry name" value="STAS_RsbR_RsbS_like"/>
    <property type="match status" value="1"/>
</dbReference>
<proteinExistence type="predicted"/>
<dbReference type="SUPFAM" id="SSF52091">
    <property type="entry name" value="SpoIIaa-like"/>
    <property type="match status" value="1"/>
</dbReference>
<reference evidence="2 3" key="1">
    <citation type="submission" date="2023-11" db="EMBL/GenBank/DDBJ databases">
        <title>Bacillus jintuensis, isolated from a mudflat on the Beibu Gulf coast.</title>
        <authorList>
            <person name="Li M."/>
        </authorList>
    </citation>
    <scope>NUCLEOTIDE SEQUENCE [LARGE SCALE GENOMIC DNA]</scope>
    <source>
        <strain evidence="2 3">31A1R</strain>
    </source>
</reference>
<dbReference type="Proteomes" id="UP001290455">
    <property type="component" value="Unassembled WGS sequence"/>
</dbReference>
<organism evidence="2 3">
    <name type="scientific">Robertmurraya mangrovi</name>
    <dbReference type="NCBI Taxonomy" id="3098077"/>
    <lineage>
        <taxon>Bacteria</taxon>
        <taxon>Bacillati</taxon>
        <taxon>Bacillota</taxon>
        <taxon>Bacilli</taxon>
        <taxon>Bacillales</taxon>
        <taxon>Bacillaceae</taxon>
        <taxon>Robertmurraya</taxon>
    </lineage>
</organism>
<protein>
    <submittedName>
        <fullName evidence="2">STAS domain-containing protein</fullName>
    </submittedName>
</protein>
<dbReference type="InterPro" id="IPR002645">
    <property type="entry name" value="STAS_dom"/>
</dbReference>
<evidence type="ECO:0000259" key="1">
    <source>
        <dbReference type="PROSITE" id="PS50801"/>
    </source>
</evidence>
<dbReference type="RefSeq" id="WP_322446564.1">
    <property type="nucleotide sequence ID" value="NZ_JAXOFX010000006.1"/>
</dbReference>
<gene>
    <name evidence="2" type="ORF">SM124_10925</name>
</gene>
<sequence length="163" mass="18274">MSEIQELQEEVIALKEEINQYKKIIESMSVPVIPSILPETALLPITGQLLPDRLELITTKISQRVYDDEINTIIIDFSGIGKSEIGELEVLGEFISKLSHTLNLLGVEVLFVGFRPEVTNEIVKSQMNAAKELKTFLTFRAALQYLMKVKGLKLVSETEGIVE</sequence>
<feature type="domain" description="STAS" evidence="1">
    <location>
        <begin position="38"/>
        <end position="146"/>
    </location>
</feature>
<dbReference type="Gene3D" id="3.30.750.24">
    <property type="entry name" value="STAS domain"/>
    <property type="match status" value="1"/>
</dbReference>
<dbReference type="PROSITE" id="PS50801">
    <property type="entry name" value="STAS"/>
    <property type="match status" value="1"/>
</dbReference>
<dbReference type="PANTHER" id="PTHR33745:SF8">
    <property type="entry name" value="BLUE-LIGHT PHOTORECEPTOR"/>
    <property type="match status" value="1"/>
</dbReference>
<dbReference type="InterPro" id="IPR051932">
    <property type="entry name" value="Bact_StressResp_Reg"/>
</dbReference>
<evidence type="ECO:0000313" key="2">
    <source>
        <dbReference type="EMBL" id="MDZ5472260.1"/>
    </source>
</evidence>
<keyword evidence="3" id="KW-1185">Reference proteome</keyword>
<name>A0ABU5IYK7_9BACI</name>
<accession>A0ABU5IYK7</accession>
<dbReference type="EMBL" id="JAXOFX010000006">
    <property type="protein sequence ID" value="MDZ5472260.1"/>
    <property type="molecule type" value="Genomic_DNA"/>
</dbReference>
<comment type="caution">
    <text evidence="2">The sequence shown here is derived from an EMBL/GenBank/DDBJ whole genome shotgun (WGS) entry which is preliminary data.</text>
</comment>
<evidence type="ECO:0000313" key="3">
    <source>
        <dbReference type="Proteomes" id="UP001290455"/>
    </source>
</evidence>
<dbReference type="PANTHER" id="PTHR33745">
    <property type="entry name" value="RSBT ANTAGONIST PROTEIN RSBS-RELATED"/>
    <property type="match status" value="1"/>
</dbReference>
<dbReference type="InterPro" id="IPR036513">
    <property type="entry name" value="STAS_dom_sf"/>
</dbReference>